<name>A0A8J8G736_9FLAO</name>
<dbReference type="EMBL" id="JABSNO010000011">
    <property type="protein sequence ID" value="NRS92713.1"/>
    <property type="molecule type" value="Genomic_DNA"/>
</dbReference>
<gene>
    <name evidence="1" type="ORF">HNQ03_001791</name>
</gene>
<reference evidence="1" key="1">
    <citation type="submission" date="2020-05" db="EMBL/GenBank/DDBJ databases">
        <title>Genomic Encyclopedia of Type Strains, Phase IV (KMG-V): Genome sequencing to study the core and pangenomes of soil and plant-associated prokaryotes.</title>
        <authorList>
            <person name="Whitman W."/>
        </authorList>
    </citation>
    <scope>NUCLEOTIDE SEQUENCE</scope>
    <source>
        <strain evidence="1">16F</strain>
    </source>
</reference>
<proteinExistence type="predicted"/>
<evidence type="ECO:0000313" key="1">
    <source>
        <dbReference type="EMBL" id="NRS92713.1"/>
    </source>
</evidence>
<dbReference type="Proteomes" id="UP000610746">
    <property type="component" value="Unassembled WGS sequence"/>
</dbReference>
<dbReference type="AlphaFoldDB" id="A0A8J8G736"/>
<protein>
    <submittedName>
        <fullName evidence="1">Uncharacterized protein</fullName>
    </submittedName>
</protein>
<comment type="caution">
    <text evidence="1">The sequence shown here is derived from an EMBL/GenBank/DDBJ whole genome shotgun (WGS) entry which is preliminary data.</text>
</comment>
<dbReference type="RefSeq" id="WP_173779304.1">
    <property type="nucleotide sequence ID" value="NZ_JABSNO010000011.1"/>
</dbReference>
<sequence>MAKYTDDRSFTDFVHKNIAVSKIYNEIGWVQEVLEEKYAEKIDRENGIDYIFKKDGIIKTVQERFRERKFQKYSDFTIRYRRDGNIHEARRESEYYKMKAAFFTYGITNCLKTDIAECTDFIKYAIIDMEKVYSKIDSGEIRIKDNGANFCKVIIENNQKIIECPVKFNKDQSSSFFPIEISYLIDLFGENIVIAQKGFL</sequence>
<organism evidence="1 2">
    <name type="scientific">Frigoriflavimonas asaccharolytica</name>
    <dbReference type="NCBI Taxonomy" id="2735899"/>
    <lineage>
        <taxon>Bacteria</taxon>
        <taxon>Pseudomonadati</taxon>
        <taxon>Bacteroidota</taxon>
        <taxon>Flavobacteriia</taxon>
        <taxon>Flavobacteriales</taxon>
        <taxon>Weeksellaceae</taxon>
        <taxon>Frigoriflavimonas</taxon>
    </lineage>
</organism>
<accession>A0A8J8G736</accession>
<evidence type="ECO:0000313" key="2">
    <source>
        <dbReference type="Proteomes" id="UP000610746"/>
    </source>
</evidence>
<keyword evidence="2" id="KW-1185">Reference proteome</keyword>